<feature type="domain" description="ABC-type glycine betaine transport system substrate-binding" evidence="1">
    <location>
        <begin position="35"/>
        <end position="314"/>
    </location>
</feature>
<evidence type="ECO:0000313" key="2">
    <source>
        <dbReference type="EMBL" id="QTA85913.1"/>
    </source>
</evidence>
<dbReference type="AlphaFoldDB" id="A0A975BIG1"/>
<dbReference type="Proteomes" id="UP000663722">
    <property type="component" value="Chromosome"/>
</dbReference>
<organism evidence="2 3">
    <name type="scientific">Desulfonema magnum</name>
    <dbReference type="NCBI Taxonomy" id="45655"/>
    <lineage>
        <taxon>Bacteria</taxon>
        <taxon>Pseudomonadati</taxon>
        <taxon>Thermodesulfobacteriota</taxon>
        <taxon>Desulfobacteria</taxon>
        <taxon>Desulfobacterales</taxon>
        <taxon>Desulfococcaceae</taxon>
        <taxon>Desulfonema</taxon>
    </lineage>
</organism>
<keyword evidence="3" id="KW-1185">Reference proteome</keyword>
<sequence length="336" mass="37846">MKNKGKQTVIRISFVSMIVCLILLFSVSMAAAKTKIVIGDLAFDSAYVNDRIVKFIAEKGMGYEVELMPGDSIMLIAGLRKGDVDVIMEVWVENNQKIYDQGIAEGAFIDLGSNFSDSWQGFLVPTYIIKGDPERGIKPVAPDLKSVYDMAKYWKVFKDPEDPSKGRFYSCIPGWGCEKVNRAKFKAYGLDKHYNLFLPGSDAALSGSMAGAYKKGKPWFGYYWAPTWPLGEFDMTPLEEPAFDEKVWNETKGCAYPAVKVNIAVHKAVPEKAPDLVEFLKKYETTQEICNKFLSYMKNSNAKAEDAAIWFLKNYETLWTQWVSEDVAKKVKAALK</sequence>
<dbReference type="EMBL" id="CP061800">
    <property type="protein sequence ID" value="QTA85913.1"/>
    <property type="molecule type" value="Genomic_DNA"/>
</dbReference>
<evidence type="ECO:0000313" key="3">
    <source>
        <dbReference type="Proteomes" id="UP000663722"/>
    </source>
</evidence>
<name>A0A975BIG1_9BACT</name>
<dbReference type="Gene3D" id="3.10.105.10">
    <property type="entry name" value="Dipeptide-binding Protein, Domain 3"/>
    <property type="match status" value="1"/>
</dbReference>
<dbReference type="GO" id="GO:0043190">
    <property type="term" value="C:ATP-binding cassette (ABC) transporter complex"/>
    <property type="evidence" value="ECO:0007669"/>
    <property type="project" value="InterPro"/>
</dbReference>
<dbReference type="GO" id="GO:0022857">
    <property type="term" value="F:transmembrane transporter activity"/>
    <property type="evidence" value="ECO:0007669"/>
    <property type="project" value="InterPro"/>
</dbReference>
<proteinExistence type="predicted"/>
<gene>
    <name evidence="2" type="ORF">dnm_019300</name>
</gene>
<evidence type="ECO:0000259" key="1">
    <source>
        <dbReference type="Pfam" id="PF04069"/>
    </source>
</evidence>
<dbReference type="RefSeq" id="WP_246556225.1">
    <property type="nucleotide sequence ID" value="NZ_CP061800.1"/>
</dbReference>
<dbReference type="CDD" id="cd13641">
    <property type="entry name" value="PBP2_HisX_like"/>
    <property type="match status" value="1"/>
</dbReference>
<dbReference type="KEGG" id="dmm:dnm_019300"/>
<accession>A0A975BIG1</accession>
<reference evidence="2" key="1">
    <citation type="journal article" date="2021" name="Microb. Physiol.">
        <title>Proteogenomic Insights into the Physiology of Marine, Sulfate-Reducing, Filamentous Desulfonema limicola and Desulfonema magnum.</title>
        <authorList>
            <person name="Schnaars V."/>
            <person name="Wohlbrand L."/>
            <person name="Scheve S."/>
            <person name="Hinrichs C."/>
            <person name="Reinhardt R."/>
            <person name="Rabus R."/>
        </authorList>
    </citation>
    <scope>NUCLEOTIDE SEQUENCE</scope>
    <source>
        <strain evidence="2">4be13</strain>
    </source>
</reference>
<dbReference type="SUPFAM" id="SSF53850">
    <property type="entry name" value="Periplasmic binding protein-like II"/>
    <property type="match status" value="1"/>
</dbReference>
<dbReference type="InterPro" id="IPR007210">
    <property type="entry name" value="ABC_Gly_betaine_transp_sub-bd"/>
</dbReference>
<dbReference type="Pfam" id="PF04069">
    <property type="entry name" value="OpuAC"/>
    <property type="match status" value="1"/>
</dbReference>
<dbReference type="Gene3D" id="3.40.190.100">
    <property type="entry name" value="Glycine betaine-binding periplasmic protein, domain 2"/>
    <property type="match status" value="1"/>
</dbReference>
<protein>
    <submittedName>
        <fullName evidence="2">Glycine betaine/proline betaine transport system, substrate-binding protein</fullName>
    </submittedName>
</protein>